<keyword evidence="2" id="KW-0238">DNA-binding</keyword>
<sequence length="301" mass="32500">MSGMPAQAGSGLVRIRFFLPSAELAPYVSTYYLTEASQADGVIEDYLHPEWANLRVVADGAIFASIGGADTQRTPGFVATGPTSVATRFGLAPGRYWGIGLLPAGWARFVDAAASVHADRFGDAAADPAFAAFRALPGIIEGADGVAGEAAAIEAFMQTLLARPEIEEPRILALHRALVGGEVETVAALAQGMGISARSLERLANQVFGFPPKLLLRRQRFLRCLAQFMLDPSLKWLNTLDWHYHDQAHFTRDFRRFMTMSPREYAKRDHPVLRAAAIGRSQATGQAVQGLHDPAGAQAKD</sequence>
<evidence type="ECO:0000256" key="2">
    <source>
        <dbReference type="ARBA" id="ARBA00023125"/>
    </source>
</evidence>
<feature type="domain" description="HTH araC/xylS-type" evidence="4">
    <location>
        <begin position="169"/>
        <end position="268"/>
    </location>
</feature>
<dbReference type="Pfam" id="PF12833">
    <property type="entry name" value="HTH_18"/>
    <property type="match status" value="1"/>
</dbReference>
<dbReference type="Proteomes" id="UP001218362">
    <property type="component" value="Chromosome"/>
</dbReference>
<evidence type="ECO:0000256" key="1">
    <source>
        <dbReference type="ARBA" id="ARBA00023015"/>
    </source>
</evidence>
<dbReference type="SMART" id="SM00342">
    <property type="entry name" value="HTH_ARAC"/>
    <property type="match status" value="1"/>
</dbReference>
<dbReference type="GO" id="GO:0043565">
    <property type="term" value="F:sequence-specific DNA binding"/>
    <property type="evidence" value="ECO:0007669"/>
    <property type="project" value="InterPro"/>
</dbReference>
<dbReference type="PROSITE" id="PS00041">
    <property type="entry name" value="HTH_ARAC_FAMILY_1"/>
    <property type="match status" value="1"/>
</dbReference>
<keyword evidence="3" id="KW-0804">Transcription</keyword>
<evidence type="ECO:0000259" key="4">
    <source>
        <dbReference type="PROSITE" id="PS01124"/>
    </source>
</evidence>
<protein>
    <submittedName>
        <fullName evidence="5">Helix-turn-helix domain-containing protein</fullName>
    </submittedName>
</protein>
<reference evidence="5" key="1">
    <citation type="submission" date="2023-03" db="EMBL/GenBank/DDBJ databases">
        <title>Andean soil-derived lignocellulolytic bacterial consortium as a source of novel taxa and putative plastic-active enzymes.</title>
        <authorList>
            <person name="Diaz-Garcia L."/>
            <person name="Chuvochina M."/>
            <person name="Feuerriegel G."/>
            <person name="Bunk B."/>
            <person name="Sproer C."/>
            <person name="Streit W.R."/>
            <person name="Rodriguez L.M."/>
            <person name="Overmann J."/>
            <person name="Jimenez D.J."/>
        </authorList>
    </citation>
    <scope>NUCLEOTIDE SEQUENCE</scope>
    <source>
        <strain evidence="5">MAG 26</strain>
    </source>
</reference>
<dbReference type="InterPro" id="IPR018062">
    <property type="entry name" value="HTH_AraC-typ_CS"/>
</dbReference>
<dbReference type="InterPro" id="IPR018060">
    <property type="entry name" value="HTH_AraC"/>
</dbReference>
<accession>A0AAJ5X6T6</accession>
<dbReference type="Gene3D" id="1.10.10.60">
    <property type="entry name" value="Homeodomain-like"/>
    <property type="match status" value="1"/>
</dbReference>
<dbReference type="PANTHER" id="PTHR46796">
    <property type="entry name" value="HTH-TYPE TRANSCRIPTIONAL ACTIVATOR RHAS-RELATED"/>
    <property type="match status" value="1"/>
</dbReference>
<dbReference type="PROSITE" id="PS01124">
    <property type="entry name" value="HTH_ARAC_FAMILY_2"/>
    <property type="match status" value="1"/>
</dbReference>
<proteinExistence type="predicted"/>
<dbReference type="AlphaFoldDB" id="A0AAJ5X6T6"/>
<dbReference type="KEGG" id="acob:P0Y56_11470"/>
<name>A0AAJ5X6T6_9SPHN</name>
<gene>
    <name evidence="5" type="ORF">P0Y56_11470</name>
</gene>
<dbReference type="EMBL" id="CP119316">
    <property type="protein sequence ID" value="WEK45647.1"/>
    <property type="molecule type" value="Genomic_DNA"/>
</dbReference>
<organism evidence="5 6">
    <name type="scientific">Candidatus Andeanibacterium colombiense</name>
    <dbReference type="NCBI Taxonomy" id="3121345"/>
    <lineage>
        <taxon>Bacteria</taxon>
        <taxon>Pseudomonadati</taxon>
        <taxon>Pseudomonadota</taxon>
        <taxon>Alphaproteobacteria</taxon>
        <taxon>Sphingomonadales</taxon>
        <taxon>Sphingomonadaceae</taxon>
        <taxon>Candidatus Andeanibacterium</taxon>
    </lineage>
</organism>
<evidence type="ECO:0000313" key="5">
    <source>
        <dbReference type="EMBL" id="WEK45647.1"/>
    </source>
</evidence>
<evidence type="ECO:0000313" key="6">
    <source>
        <dbReference type="Proteomes" id="UP001218362"/>
    </source>
</evidence>
<keyword evidence="1" id="KW-0805">Transcription regulation</keyword>
<dbReference type="GO" id="GO:0003700">
    <property type="term" value="F:DNA-binding transcription factor activity"/>
    <property type="evidence" value="ECO:0007669"/>
    <property type="project" value="InterPro"/>
</dbReference>
<dbReference type="InterPro" id="IPR050204">
    <property type="entry name" value="AraC_XylS_family_regulators"/>
</dbReference>
<evidence type="ECO:0000256" key="3">
    <source>
        <dbReference type="ARBA" id="ARBA00023163"/>
    </source>
</evidence>